<dbReference type="RefSeq" id="WP_114299785.1">
    <property type="nucleotide sequence ID" value="NZ_QPJT01000034.1"/>
</dbReference>
<gene>
    <name evidence="10" type="ORF">DFR58_13429</name>
</gene>
<dbReference type="GO" id="GO:0003677">
    <property type="term" value="F:DNA binding"/>
    <property type="evidence" value="ECO:0007669"/>
    <property type="project" value="InterPro"/>
</dbReference>
<protein>
    <recommendedName>
        <fullName evidence="1">Stage 0 sporulation protein A homolog</fullName>
    </recommendedName>
</protein>
<evidence type="ECO:0000256" key="7">
    <source>
        <dbReference type="PROSITE-ProRule" id="PRU00169"/>
    </source>
</evidence>
<name>A0A369AKL2_9FIRM</name>
<dbReference type="Pfam" id="PF00072">
    <property type="entry name" value="Response_reg"/>
    <property type="match status" value="1"/>
</dbReference>
<evidence type="ECO:0000313" key="10">
    <source>
        <dbReference type="EMBL" id="RCX09625.1"/>
    </source>
</evidence>
<feature type="domain" description="Response regulatory" evidence="8">
    <location>
        <begin position="4"/>
        <end position="124"/>
    </location>
</feature>
<evidence type="ECO:0000256" key="6">
    <source>
        <dbReference type="ARBA" id="ARBA00037164"/>
    </source>
</evidence>
<dbReference type="SMART" id="SM00448">
    <property type="entry name" value="REC"/>
    <property type="match status" value="1"/>
</dbReference>
<evidence type="ECO:0000313" key="11">
    <source>
        <dbReference type="Proteomes" id="UP000253034"/>
    </source>
</evidence>
<organism evidence="10 11">
    <name type="scientific">Anaerobacterium chartisolvens</name>
    <dbReference type="NCBI Taxonomy" id="1297424"/>
    <lineage>
        <taxon>Bacteria</taxon>
        <taxon>Bacillati</taxon>
        <taxon>Bacillota</taxon>
        <taxon>Clostridia</taxon>
        <taxon>Eubacteriales</taxon>
        <taxon>Oscillospiraceae</taxon>
        <taxon>Anaerobacterium</taxon>
    </lineage>
</organism>
<dbReference type="SMART" id="SM00850">
    <property type="entry name" value="LytTR"/>
    <property type="match status" value="1"/>
</dbReference>
<dbReference type="AlphaFoldDB" id="A0A369AKL2"/>
<dbReference type="PANTHER" id="PTHR37299:SF3">
    <property type="entry name" value="STAGE 0 SPORULATION PROTEIN A HOMOLOG"/>
    <property type="match status" value="1"/>
</dbReference>
<comment type="caution">
    <text evidence="10">The sequence shown here is derived from an EMBL/GenBank/DDBJ whole genome shotgun (WGS) entry which is preliminary data.</text>
</comment>
<dbReference type="Gene3D" id="3.40.50.2300">
    <property type="match status" value="1"/>
</dbReference>
<dbReference type="PROSITE" id="PS50110">
    <property type="entry name" value="RESPONSE_REGULATORY"/>
    <property type="match status" value="1"/>
</dbReference>
<reference evidence="10 11" key="1">
    <citation type="submission" date="2018-07" db="EMBL/GenBank/DDBJ databases">
        <title>Genomic Encyclopedia of Type Strains, Phase IV (KMG-IV): sequencing the most valuable type-strain genomes for metagenomic binning, comparative biology and taxonomic classification.</title>
        <authorList>
            <person name="Goeker M."/>
        </authorList>
    </citation>
    <scope>NUCLEOTIDE SEQUENCE [LARGE SCALE GENOMIC DNA]</scope>
    <source>
        <strain evidence="10 11">DSM 27016</strain>
    </source>
</reference>
<evidence type="ECO:0000259" key="9">
    <source>
        <dbReference type="PROSITE" id="PS50930"/>
    </source>
</evidence>
<comment type="function">
    <text evidence="6">Required for high-level post-exponential phase expression of a series of secreted proteins.</text>
</comment>
<dbReference type="InterPro" id="IPR046947">
    <property type="entry name" value="LytR-like"/>
</dbReference>
<dbReference type="EMBL" id="QPJT01000034">
    <property type="protein sequence ID" value="RCX09625.1"/>
    <property type="molecule type" value="Genomic_DNA"/>
</dbReference>
<keyword evidence="4" id="KW-0010">Activator</keyword>
<evidence type="ECO:0000256" key="3">
    <source>
        <dbReference type="ARBA" id="ARBA00023012"/>
    </source>
</evidence>
<dbReference type="InterPro" id="IPR011006">
    <property type="entry name" value="CheY-like_superfamily"/>
</dbReference>
<dbReference type="PANTHER" id="PTHR37299">
    <property type="entry name" value="TRANSCRIPTIONAL REGULATOR-RELATED"/>
    <property type="match status" value="1"/>
</dbReference>
<keyword evidence="3" id="KW-0902">Two-component regulatory system</keyword>
<feature type="modified residue" description="4-aspartylphosphate" evidence="7">
    <location>
        <position position="60"/>
    </location>
</feature>
<evidence type="ECO:0000256" key="5">
    <source>
        <dbReference type="ARBA" id="ARBA00024867"/>
    </source>
</evidence>
<dbReference type="PROSITE" id="PS50930">
    <property type="entry name" value="HTH_LYTTR"/>
    <property type="match status" value="1"/>
</dbReference>
<dbReference type="Pfam" id="PF04397">
    <property type="entry name" value="LytTR"/>
    <property type="match status" value="1"/>
</dbReference>
<comment type="function">
    <text evidence="5">May play the central regulatory role in sporulation. It may be an element of the effector pathway responsible for the activation of sporulation genes in response to nutritional stress. Spo0A may act in concert with spo0H (a sigma factor) to control the expression of some genes that are critical to the sporulation process.</text>
</comment>
<feature type="domain" description="HTH LytTR-type" evidence="9">
    <location>
        <begin position="138"/>
        <end position="238"/>
    </location>
</feature>
<evidence type="ECO:0000256" key="2">
    <source>
        <dbReference type="ARBA" id="ARBA00022490"/>
    </source>
</evidence>
<dbReference type="SUPFAM" id="SSF52172">
    <property type="entry name" value="CheY-like"/>
    <property type="match status" value="1"/>
</dbReference>
<dbReference type="GO" id="GO:0000156">
    <property type="term" value="F:phosphorelay response regulator activity"/>
    <property type="evidence" value="ECO:0007669"/>
    <property type="project" value="InterPro"/>
</dbReference>
<keyword evidence="7" id="KW-0597">Phosphoprotein</keyword>
<sequence length="238" mass="27631">MRLDFAILEDEKDLLRYYKSEIEILLKKNDMEGKVVCATVNPNEFVNFVKSCEVNVCIIDINLNANINGMYIAKEIRKLKIPTEIVFVTGHLQYMKDAFYVRAFDYLEKPVTSEELEKCIKRLNKEMDINSLLKQEVIKIKSGTVVYHIPADDILYIEHFEFKSIVVTNNRRIETYESLTNLAKQLPAGIFKQCHRAVWINVNHIDFVDPNKGIIMLKNGNGCSLGKTYKKEFLHYAI</sequence>
<dbReference type="InterPro" id="IPR001789">
    <property type="entry name" value="Sig_transdc_resp-reg_receiver"/>
</dbReference>
<dbReference type="Gene3D" id="2.40.50.1020">
    <property type="entry name" value="LytTr DNA-binding domain"/>
    <property type="match status" value="1"/>
</dbReference>
<keyword evidence="2" id="KW-0963">Cytoplasm</keyword>
<keyword evidence="11" id="KW-1185">Reference proteome</keyword>
<evidence type="ECO:0000259" key="8">
    <source>
        <dbReference type="PROSITE" id="PS50110"/>
    </source>
</evidence>
<evidence type="ECO:0000256" key="1">
    <source>
        <dbReference type="ARBA" id="ARBA00018672"/>
    </source>
</evidence>
<evidence type="ECO:0000256" key="4">
    <source>
        <dbReference type="ARBA" id="ARBA00023159"/>
    </source>
</evidence>
<proteinExistence type="predicted"/>
<accession>A0A369AKL2</accession>
<dbReference type="Proteomes" id="UP000253034">
    <property type="component" value="Unassembled WGS sequence"/>
</dbReference>
<dbReference type="OrthoDB" id="9809318at2"/>
<dbReference type="InterPro" id="IPR007492">
    <property type="entry name" value="LytTR_DNA-bd_dom"/>
</dbReference>